<dbReference type="InterPro" id="IPR016461">
    <property type="entry name" value="COMT-like"/>
</dbReference>
<dbReference type="OrthoDB" id="1535081at2759"/>
<sequence>MESRPQRAHIVPAFPLKNTSNGYQVASDHPSQVGVVCSDIMQFATICLSRLIDIPVPTKDELGRGVCFSIPPTPSCRLSPNTRMADPEYATCCSHCFMNMGEIAAEASLELRKLAVDLLNEVDACDTANVLNPKSDRNFKSSIIQRAQAIIDKLEDTPRERAMNDCIKVSEMTAKQLFNAWGVFQKIPIDGSISYKELASGVGCELQLLGKITTKLPHSRDRGFIVDFPVLVRLAWMLNSTGILKQVGEDAVAHTEKSKMFINDNPDGDLTRIVFVHGMVSYAHFEKYFHSYGLQEPQGRTHVPYTFAYGQPEKNVWEVSLQNPDDKRIFLRSMKAMGMLLPVCGVYDFSWISDAAHSGPADRPLFVDVGGGSGHATKVICDNYGIPLNRCVLQDLDTVISEVAESQDSVASLGMKLMAIDFHKEQPVKGALVYYIRYCLHNYSDDLVVKILACIASCMAQDSRLLIAEQIKPNPPSAHTAAIDLLMLSVGGKERPRQVWKDVLAKAGLGRVDFWTSPDNPHGIIECFKRS</sequence>
<evidence type="ECO:0000256" key="1">
    <source>
        <dbReference type="ARBA" id="ARBA00022603"/>
    </source>
</evidence>
<dbReference type="PANTHER" id="PTHR43712:SF1">
    <property type="entry name" value="HYPOTHETICAL O-METHYLTRANSFERASE (EUROFUNG)-RELATED"/>
    <property type="match status" value="1"/>
</dbReference>
<dbReference type="Gene3D" id="3.40.50.150">
    <property type="entry name" value="Vaccinia Virus protein VP39"/>
    <property type="match status" value="1"/>
</dbReference>
<name>A0A135TW08_9PEZI</name>
<feature type="domain" description="O-methyltransferase C-terminal" evidence="4">
    <location>
        <begin position="299"/>
        <end position="508"/>
    </location>
</feature>
<evidence type="ECO:0000256" key="3">
    <source>
        <dbReference type="ARBA" id="ARBA00022691"/>
    </source>
</evidence>
<dbReference type="PANTHER" id="PTHR43712">
    <property type="entry name" value="PUTATIVE (AFU_ORTHOLOGUE AFUA_4G14580)-RELATED"/>
    <property type="match status" value="1"/>
</dbReference>
<protein>
    <submittedName>
        <fullName evidence="5">O-methyltransferase</fullName>
    </submittedName>
</protein>
<keyword evidence="6" id="KW-1185">Reference proteome</keyword>
<organism evidence="5 6">
    <name type="scientific">Colletotrichum nymphaeae SA-01</name>
    <dbReference type="NCBI Taxonomy" id="1460502"/>
    <lineage>
        <taxon>Eukaryota</taxon>
        <taxon>Fungi</taxon>
        <taxon>Dikarya</taxon>
        <taxon>Ascomycota</taxon>
        <taxon>Pezizomycotina</taxon>
        <taxon>Sordariomycetes</taxon>
        <taxon>Hypocreomycetidae</taxon>
        <taxon>Glomerellales</taxon>
        <taxon>Glomerellaceae</taxon>
        <taxon>Colletotrichum</taxon>
        <taxon>Colletotrichum acutatum species complex</taxon>
    </lineage>
</organism>
<dbReference type="EMBL" id="JEMN01001006">
    <property type="protein sequence ID" value="KXH52358.1"/>
    <property type="molecule type" value="Genomic_DNA"/>
</dbReference>
<evidence type="ECO:0000256" key="2">
    <source>
        <dbReference type="ARBA" id="ARBA00022679"/>
    </source>
</evidence>
<dbReference type="InterPro" id="IPR001077">
    <property type="entry name" value="COMT_C"/>
</dbReference>
<keyword evidence="1 5" id="KW-0489">Methyltransferase</keyword>
<evidence type="ECO:0000313" key="5">
    <source>
        <dbReference type="EMBL" id="KXH52358.1"/>
    </source>
</evidence>
<accession>A0A135TW08</accession>
<proteinExistence type="predicted"/>
<dbReference type="AlphaFoldDB" id="A0A135TW08"/>
<dbReference type="Pfam" id="PF00891">
    <property type="entry name" value="Methyltransf_2"/>
    <property type="match status" value="1"/>
</dbReference>
<dbReference type="Proteomes" id="UP000070054">
    <property type="component" value="Unassembled WGS sequence"/>
</dbReference>
<dbReference type="PROSITE" id="PS51683">
    <property type="entry name" value="SAM_OMT_II"/>
    <property type="match status" value="1"/>
</dbReference>
<comment type="caution">
    <text evidence="5">The sequence shown here is derived from an EMBL/GenBank/DDBJ whole genome shotgun (WGS) entry which is preliminary data.</text>
</comment>
<keyword evidence="2 5" id="KW-0808">Transferase</keyword>
<evidence type="ECO:0000313" key="6">
    <source>
        <dbReference type="Proteomes" id="UP000070054"/>
    </source>
</evidence>
<keyword evidence="3" id="KW-0949">S-adenosyl-L-methionine</keyword>
<gene>
    <name evidence="5" type="ORF">CNYM01_02174</name>
</gene>
<dbReference type="SUPFAM" id="SSF53335">
    <property type="entry name" value="S-adenosyl-L-methionine-dependent methyltransferases"/>
    <property type="match status" value="1"/>
</dbReference>
<evidence type="ECO:0000259" key="4">
    <source>
        <dbReference type="Pfam" id="PF00891"/>
    </source>
</evidence>
<dbReference type="InterPro" id="IPR029063">
    <property type="entry name" value="SAM-dependent_MTases_sf"/>
</dbReference>
<dbReference type="GO" id="GO:0008171">
    <property type="term" value="F:O-methyltransferase activity"/>
    <property type="evidence" value="ECO:0007669"/>
    <property type="project" value="InterPro"/>
</dbReference>
<reference evidence="5 6" key="1">
    <citation type="submission" date="2014-02" db="EMBL/GenBank/DDBJ databases">
        <title>The genome sequence of Colletotrichum nymphaeae SA-01.</title>
        <authorList>
            <person name="Baroncelli R."/>
            <person name="Thon M.R."/>
        </authorList>
    </citation>
    <scope>NUCLEOTIDE SEQUENCE [LARGE SCALE GENOMIC DNA]</scope>
    <source>
        <strain evidence="5 6">SA-01</strain>
    </source>
</reference>
<dbReference type="GO" id="GO:0032259">
    <property type="term" value="P:methylation"/>
    <property type="evidence" value="ECO:0007669"/>
    <property type="project" value="UniProtKB-KW"/>
</dbReference>